<organism evidence="1 2">
    <name type="scientific">Araneus ventricosus</name>
    <name type="common">Orbweaver spider</name>
    <name type="synonym">Epeira ventricosa</name>
    <dbReference type="NCBI Taxonomy" id="182803"/>
    <lineage>
        <taxon>Eukaryota</taxon>
        <taxon>Metazoa</taxon>
        <taxon>Ecdysozoa</taxon>
        <taxon>Arthropoda</taxon>
        <taxon>Chelicerata</taxon>
        <taxon>Arachnida</taxon>
        <taxon>Araneae</taxon>
        <taxon>Araneomorphae</taxon>
        <taxon>Entelegynae</taxon>
        <taxon>Araneoidea</taxon>
        <taxon>Araneidae</taxon>
        <taxon>Araneus</taxon>
    </lineage>
</organism>
<comment type="caution">
    <text evidence="1">The sequence shown here is derived from an EMBL/GenBank/DDBJ whole genome shotgun (WGS) entry which is preliminary data.</text>
</comment>
<dbReference type="EMBL" id="BGPR01016832">
    <property type="protein sequence ID" value="GBN74275.1"/>
    <property type="molecule type" value="Genomic_DNA"/>
</dbReference>
<gene>
    <name evidence="1" type="ORF">AVEN_51574_1</name>
</gene>
<reference evidence="1 2" key="1">
    <citation type="journal article" date="2019" name="Sci. Rep.">
        <title>Orb-weaving spider Araneus ventricosus genome elucidates the spidroin gene catalogue.</title>
        <authorList>
            <person name="Kono N."/>
            <person name="Nakamura H."/>
            <person name="Ohtoshi R."/>
            <person name="Moran D.A.P."/>
            <person name="Shinohara A."/>
            <person name="Yoshida Y."/>
            <person name="Fujiwara M."/>
            <person name="Mori M."/>
            <person name="Tomita M."/>
            <person name="Arakawa K."/>
        </authorList>
    </citation>
    <scope>NUCLEOTIDE SEQUENCE [LARGE SCALE GENOMIC DNA]</scope>
</reference>
<sequence>MFSISPTYQTKSVLKPLSTLSSTIAYGSAKASSQKCINIRFENGDNSCLRDTREMDNTSIILKAIAHFTRMSHIRASLRVVKHWIAFARDISCITENENVSNSFYAAIPSEEQVTFRTRYKSDQARFSHMSGYQ</sequence>
<evidence type="ECO:0000313" key="1">
    <source>
        <dbReference type="EMBL" id="GBN74275.1"/>
    </source>
</evidence>
<dbReference type="AlphaFoldDB" id="A0A4Y2RHC7"/>
<keyword evidence="2" id="KW-1185">Reference proteome</keyword>
<proteinExistence type="predicted"/>
<accession>A0A4Y2RHC7</accession>
<protein>
    <submittedName>
        <fullName evidence="1">Uncharacterized protein</fullName>
    </submittedName>
</protein>
<evidence type="ECO:0000313" key="2">
    <source>
        <dbReference type="Proteomes" id="UP000499080"/>
    </source>
</evidence>
<name>A0A4Y2RHC7_ARAVE</name>
<dbReference type="Proteomes" id="UP000499080">
    <property type="component" value="Unassembled WGS sequence"/>
</dbReference>